<comment type="function">
    <text evidence="7">Catalyzes the decarboxylation of four acetate groups of uroporphyrinogen-III to yield coproporphyrinogen-III.</text>
</comment>
<keyword evidence="12" id="KW-1185">Reference proteome</keyword>
<dbReference type="RefSeq" id="WP_378799261.1">
    <property type="nucleotide sequence ID" value="NZ_JBHUER010000006.1"/>
</dbReference>
<dbReference type="EC" id="4.1.1.37" evidence="3 7"/>
<reference evidence="12" key="1">
    <citation type="journal article" date="2019" name="Int. J. Syst. Evol. Microbiol.">
        <title>The Global Catalogue of Microorganisms (GCM) 10K type strain sequencing project: providing services to taxonomists for standard genome sequencing and annotation.</title>
        <authorList>
            <consortium name="The Broad Institute Genomics Platform"/>
            <consortium name="The Broad Institute Genome Sequencing Center for Infectious Disease"/>
            <person name="Wu L."/>
            <person name="Ma J."/>
        </authorList>
    </citation>
    <scope>NUCLEOTIDE SEQUENCE [LARGE SCALE GENOMIC DNA]</scope>
    <source>
        <strain evidence="12">KCTC 23707</strain>
    </source>
</reference>
<keyword evidence="4 7" id="KW-0210">Decarboxylase</keyword>
<feature type="binding site" evidence="7">
    <location>
        <position position="88"/>
    </location>
    <ligand>
        <name>substrate</name>
    </ligand>
</feature>
<dbReference type="CDD" id="cd00717">
    <property type="entry name" value="URO-D"/>
    <property type="match status" value="1"/>
</dbReference>
<evidence type="ECO:0000313" key="11">
    <source>
        <dbReference type="EMBL" id="MFD1703239.1"/>
    </source>
</evidence>
<evidence type="ECO:0000313" key="12">
    <source>
        <dbReference type="Proteomes" id="UP001597308"/>
    </source>
</evidence>
<keyword evidence="7" id="KW-0963">Cytoplasm</keyword>
<dbReference type="PANTHER" id="PTHR21091:SF169">
    <property type="entry name" value="UROPORPHYRINOGEN DECARBOXYLASE"/>
    <property type="match status" value="1"/>
</dbReference>
<keyword evidence="5 7" id="KW-0456">Lyase</keyword>
<comment type="catalytic activity">
    <reaction evidence="7 8">
        <text>uroporphyrinogen III + 4 H(+) = coproporphyrinogen III + 4 CO2</text>
        <dbReference type="Rhea" id="RHEA:19865"/>
        <dbReference type="ChEBI" id="CHEBI:15378"/>
        <dbReference type="ChEBI" id="CHEBI:16526"/>
        <dbReference type="ChEBI" id="CHEBI:57308"/>
        <dbReference type="ChEBI" id="CHEBI:57309"/>
        <dbReference type="EC" id="4.1.1.37"/>
    </reaction>
</comment>
<dbReference type="SUPFAM" id="SSF51726">
    <property type="entry name" value="UROD/MetE-like"/>
    <property type="match status" value="1"/>
</dbReference>
<dbReference type="Proteomes" id="UP001597308">
    <property type="component" value="Unassembled WGS sequence"/>
</dbReference>
<comment type="similarity">
    <text evidence="2 7 9">Belongs to the uroporphyrinogen decarboxylase family.</text>
</comment>
<comment type="caution">
    <text evidence="7">Lacks conserved residue(s) required for the propagation of feature annotation.</text>
</comment>
<comment type="caution">
    <text evidence="11">The sequence shown here is derived from an EMBL/GenBank/DDBJ whole genome shotgun (WGS) entry which is preliminary data.</text>
</comment>
<evidence type="ECO:0000256" key="7">
    <source>
        <dbReference type="HAMAP-Rule" id="MF_00218"/>
    </source>
</evidence>
<dbReference type="NCBIfam" id="TIGR01464">
    <property type="entry name" value="hemE"/>
    <property type="match status" value="1"/>
</dbReference>
<evidence type="ECO:0000256" key="4">
    <source>
        <dbReference type="ARBA" id="ARBA00022793"/>
    </source>
</evidence>
<feature type="binding site" evidence="7">
    <location>
        <position position="335"/>
    </location>
    <ligand>
        <name>substrate</name>
    </ligand>
</feature>
<comment type="pathway">
    <text evidence="1 7 8">Porphyrin-containing compound metabolism; protoporphyrin-IX biosynthesis; coproporphyrinogen-III from 5-aminolevulinate: step 4/4.</text>
</comment>
<gene>
    <name evidence="7 11" type="primary">hemE</name>
    <name evidence="11" type="ORF">ACFSCV_09490</name>
</gene>
<dbReference type="PROSITE" id="PS00906">
    <property type="entry name" value="UROD_1"/>
    <property type="match status" value="1"/>
</dbReference>
<evidence type="ECO:0000256" key="6">
    <source>
        <dbReference type="ARBA" id="ARBA00023244"/>
    </source>
</evidence>
<dbReference type="Gene3D" id="3.20.20.210">
    <property type="match status" value="1"/>
</dbReference>
<dbReference type="PANTHER" id="PTHR21091">
    <property type="entry name" value="METHYLTETRAHYDROFOLATE:HOMOCYSTEINE METHYLTRANSFERASE RELATED"/>
    <property type="match status" value="1"/>
</dbReference>
<dbReference type="InterPro" id="IPR000257">
    <property type="entry name" value="Uroporphyrinogen_deCOase"/>
</dbReference>
<evidence type="ECO:0000256" key="9">
    <source>
        <dbReference type="RuleBase" id="RU004169"/>
    </source>
</evidence>
<dbReference type="EMBL" id="JBHUER010000006">
    <property type="protein sequence ID" value="MFD1703239.1"/>
    <property type="molecule type" value="Genomic_DNA"/>
</dbReference>
<feature type="binding site" evidence="7">
    <location>
        <position position="219"/>
    </location>
    <ligand>
        <name>substrate</name>
    </ligand>
</feature>
<accession>A0ABW4K7P3</accession>
<keyword evidence="6 7" id="KW-0627">Porphyrin biosynthesis</keyword>
<evidence type="ECO:0000256" key="2">
    <source>
        <dbReference type="ARBA" id="ARBA00009935"/>
    </source>
</evidence>
<feature type="binding site" evidence="7">
    <location>
        <begin position="38"/>
        <end position="42"/>
    </location>
    <ligand>
        <name>substrate</name>
    </ligand>
</feature>
<feature type="site" description="Transition state stabilizer" evidence="7">
    <location>
        <position position="88"/>
    </location>
</feature>
<evidence type="ECO:0000256" key="5">
    <source>
        <dbReference type="ARBA" id="ARBA00023239"/>
    </source>
</evidence>
<evidence type="ECO:0000259" key="10">
    <source>
        <dbReference type="PROSITE" id="PS00906"/>
    </source>
</evidence>
<dbReference type="HAMAP" id="MF_00218">
    <property type="entry name" value="URO_D"/>
    <property type="match status" value="1"/>
</dbReference>
<evidence type="ECO:0000256" key="1">
    <source>
        <dbReference type="ARBA" id="ARBA00004804"/>
    </source>
</evidence>
<dbReference type="GO" id="GO:0004853">
    <property type="term" value="F:uroporphyrinogen decarboxylase activity"/>
    <property type="evidence" value="ECO:0007669"/>
    <property type="project" value="UniProtKB-EC"/>
</dbReference>
<evidence type="ECO:0000256" key="3">
    <source>
        <dbReference type="ARBA" id="ARBA00012288"/>
    </source>
</evidence>
<comment type="subcellular location">
    <subcellularLocation>
        <location evidence="7">Cytoplasm</location>
    </subcellularLocation>
</comment>
<feature type="domain" description="Uroporphyrinogen decarboxylase (URO-D)" evidence="10">
    <location>
        <begin position="33"/>
        <end position="42"/>
    </location>
</feature>
<dbReference type="InterPro" id="IPR038071">
    <property type="entry name" value="UROD/MetE-like_sf"/>
</dbReference>
<dbReference type="InterPro" id="IPR006361">
    <property type="entry name" value="Uroporphyrinogen_deCO2ase_HemE"/>
</dbReference>
<sequence>MGGAVTNRPATSAAGAESRFLKALSGEVQTVPPVWLMRQAGRYLPEYRELRARAGSFLDLCYTPEFATEVTLQPIRRFALDAAILFSDILVVPHALGQEVRFVEGEGPRLDPVASLAEFAQLREEIDLGFLAPVYETVARVRAALDPEVALIGFCGAPYTVATYMVGGRGGDEQAAARKLAYREPETFQALIDRLVEASVAHLLAQVRAGAQAVQVFDSWSGDLPPAEFARWSTEPIRAICVKVKAAAPEVKVIAFARGAGAKLADFAAAVPADAFGLATAENRTAARAAVPAGVALQGNVDPIALVAGGAALDAAVDGVLADLGHGPLIVNLGHGVRQETPPEHVAQMVARVRRG</sequence>
<organism evidence="11 12">
    <name type="scientific">Methylopila henanensis</name>
    <dbReference type="NCBI Taxonomy" id="873516"/>
    <lineage>
        <taxon>Bacteria</taxon>
        <taxon>Pseudomonadati</taxon>
        <taxon>Pseudomonadota</taxon>
        <taxon>Alphaproteobacteria</taxon>
        <taxon>Hyphomicrobiales</taxon>
        <taxon>Methylopilaceae</taxon>
        <taxon>Methylopila</taxon>
    </lineage>
</organism>
<dbReference type="Pfam" id="PF01208">
    <property type="entry name" value="URO-D"/>
    <property type="match status" value="1"/>
</dbReference>
<feature type="binding site" evidence="7">
    <location>
        <position position="164"/>
    </location>
    <ligand>
        <name>substrate</name>
    </ligand>
</feature>
<comment type="subunit">
    <text evidence="7">Homodimer.</text>
</comment>
<name>A0ABW4K7P3_9HYPH</name>
<proteinExistence type="inferred from homology"/>
<protein>
    <recommendedName>
        <fullName evidence="3 7">Uroporphyrinogen decarboxylase</fullName>
        <shortName evidence="7">UPD</shortName>
        <shortName evidence="7">URO-D</shortName>
        <ecNumber evidence="3 7">4.1.1.37</ecNumber>
    </recommendedName>
</protein>
<evidence type="ECO:0000256" key="8">
    <source>
        <dbReference type="RuleBase" id="RU000554"/>
    </source>
</evidence>